<feature type="region of interest" description="Disordered" evidence="1">
    <location>
        <begin position="38"/>
        <end position="65"/>
    </location>
</feature>
<reference evidence="2" key="2">
    <citation type="submission" date="2021-12" db="EMBL/GenBank/DDBJ databases">
        <title>Resequencing data analysis of finger millet.</title>
        <authorList>
            <person name="Hatakeyama M."/>
            <person name="Aluri S."/>
            <person name="Balachadran M.T."/>
            <person name="Sivarajan S.R."/>
            <person name="Poveda L."/>
            <person name="Shimizu-Inatsugi R."/>
            <person name="Schlapbach R."/>
            <person name="Sreeman S.M."/>
            <person name="Shimizu K.K."/>
        </authorList>
    </citation>
    <scope>NUCLEOTIDE SEQUENCE</scope>
</reference>
<evidence type="ECO:0000313" key="2">
    <source>
        <dbReference type="EMBL" id="GJN31331.1"/>
    </source>
</evidence>
<keyword evidence="3" id="KW-1185">Reference proteome</keyword>
<accession>A0AAV5F8Z1</accession>
<protein>
    <submittedName>
        <fullName evidence="2">Uncharacterized protein</fullName>
    </submittedName>
</protein>
<organism evidence="2 3">
    <name type="scientific">Eleusine coracana subsp. coracana</name>
    <dbReference type="NCBI Taxonomy" id="191504"/>
    <lineage>
        <taxon>Eukaryota</taxon>
        <taxon>Viridiplantae</taxon>
        <taxon>Streptophyta</taxon>
        <taxon>Embryophyta</taxon>
        <taxon>Tracheophyta</taxon>
        <taxon>Spermatophyta</taxon>
        <taxon>Magnoliopsida</taxon>
        <taxon>Liliopsida</taxon>
        <taxon>Poales</taxon>
        <taxon>Poaceae</taxon>
        <taxon>PACMAD clade</taxon>
        <taxon>Chloridoideae</taxon>
        <taxon>Cynodonteae</taxon>
        <taxon>Eleusininae</taxon>
        <taxon>Eleusine</taxon>
    </lineage>
</organism>
<dbReference type="EMBL" id="BQKI01000082">
    <property type="protein sequence ID" value="GJN31331.1"/>
    <property type="molecule type" value="Genomic_DNA"/>
</dbReference>
<reference evidence="2" key="1">
    <citation type="journal article" date="2018" name="DNA Res.">
        <title>Multiple hybrid de novo genome assembly of finger millet, an orphan allotetraploid crop.</title>
        <authorList>
            <person name="Hatakeyama M."/>
            <person name="Aluri S."/>
            <person name="Balachadran M.T."/>
            <person name="Sivarajan S.R."/>
            <person name="Patrignani A."/>
            <person name="Gruter S."/>
            <person name="Poveda L."/>
            <person name="Shimizu-Inatsugi R."/>
            <person name="Baeten J."/>
            <person name="Francoijs K.J."/>
            <person name="Nataraja K.N."/>
            <person name="Reddy Y.A.N."/>
            <person name="Phadnis S."/>
            <person name="Ravikumar R.L."/>
            <person name="Schlapbach R."/>
            <person name="Sreeman S.M."/>
            <person name="Shimizu K.K."/>
        </authorList>
    </citation>
    <scope>NUCLEOTIDE SEQUENCE</scope>
</reference>
<dbReference type="AlphaFoldDB" id="A0AAV5F8Z1"/>
<evidence type="ECO:0000256" key="1">
    <source>
        <dbReference type="SAM" id="MobiDB-lite"/>
    </source>
</evidence>
<sequence length="145" mass="16508">MGRNPDPHPDSSGFERVSSTHRVAWGIRIYAACCTSSRRCSSSPSQPTRQRQRLHQGRRRGAALHGGRRWVLLRRRPCVRRQDPPERHQGCGLGPLRWRGRGRRQPRCSVQAQPVAVSPLALHAPRGWRRLQAAGWWRRGSAACE</sequence>
<evidence type="ECO:0000313" key="3">
    <source>
        <dbReference type="Proteomes" id="UP001054889"/>
    </source>
</evidence>
<feature type="compositionally biased region" description="Basic residues" evidence="1">
    <location>
        <begin position="50"/>
        <end position="65"/>
    </location>
</feature>
<gene>
    <name evidence="2" type="primary">gb19718</name>
    <name evidence="2" type="ORF">PR202_gb19718</name>
</gene>
<feature type="compositionally biased region" description="Low complexity" evidence="1">
    <location>
        <begin position="38"/>
        <end position="49"/>
    </location>
</feature>
<proteinExistence type="predicted"/>
<name>A0AAV5F8Z1_ELECO</name>
<comment type="caution">
    <text evidence="2">The sequence shown here is derived from an EMBL/GenBank/DDBJ whole genome shotgun (WGS) entry which is preliminary data.</text>
</comment>
<dbReference type="Proteomes" id="UP001054889">
    <property type="component" value="Unassembled WGS sequence"/>
</dbReference>